<evidence type="ECO:0000256" key="3">
    <source>
        <dbReference type="ARBA" id="ARBA00022630"/>
    </source>
</evidence>
<evidence type="ECO:0000313" key="9">
    <source>
        <dbReference type="Proteomes" id="UP001194468"/>
    </source>
</evidence>
<keyword evidence="4" id="KW-0274">FAD</keyword>
<accession>A0AAD4BWZ0</accession>
<gene>
    <name evidence="8" type="ORF">L210DRAFT_3446172</name>
</gene>
<comment type="caution">
    <text evidence="8">The sequence shown here is derived from an EMBL/GenBank/DDBJ whole genome shotgun (WGS) entry which is preliminary data.</text>
</comment>
<evidence type="ECO:0000256" key="1">
    <source>
        <dbReference type="ARBA" id="ARBA00001974"/>
    </source>
</evidence>
<comment type="similarity">
    <text evidence="2">Belongs to the FAD-binding monooxygenase family.</text>
</comment>
<dbReference type="SUPFAM" id="SSF51905">
    <property type="entry name" value="FAD/NAD(P)-binding domain"/>
    <property type="match status" value="1"/>
</dbReference>
<dbReference type="EMBL" id="WHUW01000009">
    <property type="protein sequence ID" value="KAF8442039.1"/>
    <property type="molecule type" value="Genomic_DNA"/>
</dbReference>
<evidence type="ECO:0000256" key="7">
    <source>
        <dbReference type="ARBA" id="ARBA00023033"/>
    </source>
</evidence>
<dbReference type="AlphaFoldDB" id="A0AAD4BWZ0"/>
<evidence type="ECO:0000256" key="5">
    <source>
        <dbReference type="ARBA" id="ARBA00022857"/>
    </source>
</evidence>
<keyword evidence="9" id="KW-1185">Reference proteome</keyword>
<comment type="cofactor">
    <cofactor evidence="1">
        <name>FAD</name>
        <dbReference type="ChEBI" id="CHEBI:57692"/>
    </cofactor>
</comment>
<feature type="non-terminal residue" evidence="8">
    <location>
        <position position="1"/>
    </location>
</feature>
<sequence length="93" mass="10328">MLIDKGANDEMYAFFQKKVGELLKDPQKRELLAPLIPLHLFGCKHPSLEQTYYNVFNQDNVDIVNVGATPIIEVTPEGIKSTAQDDAGLAKLV</sequence>
<evidence type="ECO:0000256" key="4">
    <source>
        <dbReference type="ARBA" id="ARBA00022827"/>
    </source>
</evidence>
<dbReference type="Proteomes" id="UP001194468">
    <property type="component" value="Unassembled WGS sequence"/>
</dbReference>
<keyword evidence="6" id="KW-0560">Oxidoreductase</keyword>
<evidence type="ECO:0000256" key="2">
    <source>
        <dbReference type="ARBA" id="ARBA00010139"/>
    </source>
</evidence>
<dbReference type="GO" id="GO:0004497">
    <property type="term" value="F:monooxygenase activity"/>
    <property type="evidence" value="ECO:0007669"/>
    <property type="project" value="UniProtKB-KW"/>
</dbReference>
<reference evidence="8" key="1">
    <citation type="submission" date="2019-10" db="EMBL/GenBank/DDBJ databases">
        <authorList>
            <consortium name="DOE Joint Genome Institute"/>
            <person name="Kuo A."/>
            <person name="Miyauchi S."/>
            <person name="Kiss E."/>
            <person name="Drula E."/>
            <person name="Kohler A."/>
            <person name="Sanchez-Garcia M."/>
            <person name="Andreopoulos B."/>
            <person name="Barry K.W."/>
            <person name="Bonito G."/>
            <person name="Buee M."/>
            <person name="Carver A."/>
            <person name="Chen C."/>
            <person name="Cichocki N."/>
            <person name="Clum A."/>
            <person name="Culley D."/>
            <person name="Crous P.W."/>
            <person name="Fauchery L."/>
            <person name="Girlanda M."/>
            <person name="Hayes R."/>
            <person name="Keri Z."/>
            <person name="LaButti K."/>
            <person name="Lipzen A."/>
            <person name="Lombard V."/>
            <person name="Magnuson J."/>
            <person name="Maillard F."/>
            <person name="Morin E."/>
            <person name="Murat C."/>
            <person name="Nolan M."/>
            <person name="Ohm R."/>
            <person name="Pangilinan J."/>
            <person name="Pereira M."/>
            <person name="Perotto S."/>
            <person name="Peter M."/>
            <person name="Riley R."/>
            <person name="Sitrit Y."/>
            <person name="Stielow B."/>
            <person name="Szollosi G."/>
            <person name="Zifcakova L."/>
            <person name="Stursova M."/>
            <person name="Spatafora J.W."/>
            <person name="Tedersoo L."/>
            <person name="Vaario L.-M."/>
            <person name="Yamada A."/>
            <person name="Yan M."/>
            <person name="Wang P."/>
            <person name="Xu J."/>
            <person name="Bruns T."/>
            <person name="Baldrian P."/>
            <person name="Vilgalys R."/>
            <person name="Henrissat B."/>
            <person name="Grigoriev I.V."/>
            <person name="Hibbett D."/>
            <person name="Nagy L.G."/>
            <person name="Martin F.M."/>
        </authorList>
    </citation>
    <scope>NUCLEOTIDE SEQUENCE</scope>
    <source>
        <strain evidence="8">BED1</strain>
    </source>
</reference>
<keyword evidence="7" id="KW-0503">Monooxygenase</keyword>
<dbReference type="PANTHER" id="PTHR43098">
    <property type="entry name" value="L-ORNITHINE N(5)-MONOOXYGENASE-RELATED"/>
    <property type="match status" value="1"/>
</dbReference>
<protein>
    <submittedName>
        <fullName evidence="8">Uncharacterized protein</fullName>
    </submittedName>
</protein>
<dbReference type="InterPro" id="IPR036188">
    <property type="entry name" value="FAD/NAD-bd_sf"/>
</dbReference>
<keyword evidence="3" id="KW-0285">Flavoprotein</keyword>
<name>A0AAD4BWZ0_BOLED</name>
<proteinExistence type="inferred from homology"/>
<dbReference type="InterPro" id="IPR050775">
    <property type="entry name" value="FAD-binding_Monooxygenases"/>
</dbReference>
<reference evidence="8" key="2">
    <citation type="journal article" date="2020" name="Nat. Commun.">
        <title>Large-scale genome sequencing of mycorrhizal fungi provides insights into the early evolution of symbiotic traits.</title>
        <authorList>
            <person name="Miyauchi S."/>
            <person name="Kiss E."/>
            <person name="Kuo A."/>
            <person name="Drula E."/>
            <person name="Kohler A."/>
            <person name="Sanchez-Garcia M."/>
            <person name="Morin E."/>
            <person name="Andreopoulos B."/>
            <person name="Barry K.W."/>
            <person name="Bonito G."/>
            <person name="Buee M."/>
            <person name="Carver A."/>
            <person name="Chen C."/>
            <person name="Cichocki N."/>
            <person name="Clum A."/>
            <person name="Culley D."/>
            <person name="Crous P.W."/>
            <person name="Fauchery L."/>
            <person name="Girlanda M."/>
            <person name="Hayes R.D."/>
            <person name="Keri Z."/>
            <person name="LaButti K."/>
            <person name="Lipzen A."/>
            <person name="Lombard V."/>
            <person name="Magnuson J."/>
            <person name="Maillard F."/>
            <person name="Murat C."/>
            <person name="Nolan M."/>
            <person name="Ohm R.A."/>
            <person name="Pangilinan J."/>
            <person name="Pereira M.F."/>
            <person name="Perotto S."/>
            <person name="Peter M."/>
            <person name="Pfister S."/>
            <person name="Riley R."/>
            <person name="Sitrit Y."/>
            <person name="Stielow J.B."/>
            <person name="Szollosi G."/>
            <person name="Zifcakova L."/>
            <person name="Stursova M."/>
            <person name="Spatafora J.W."/>
            <person name="Tedersoo L."/>
            <person name="Vaario L.M."/>
            <person name="Yamada A."/>
            <person name="Yan M."/>
            <person name="Wang P."/>
            <person name="Xu J."/>
            <person name="Bruns T."/>
            <person name="Baldrian P."/>
            <person name="Vilgalys R."/>
            <person name="Dunand C."/>
            <person name="Henrissat B."/>
            <person name="Grigoriev I.V."/>
            <person name="Hibbett D."/>
            <person name="Nagy L.G."/>
            <person name="Martin F.M."/>
        </authorList>
    </citation>
    <scope>NUCLEOTIDE SEQUENCE</scope>
    <source>
        <strain evidence="8">BED1</strain>
    </source>
</reference>
<keyword evidence="5" id="KW-0521">NADP</keyword>
<evidence type="ECO:0000256" key="6">
    <source>
        <dbReference type="ARBA" id="ARBA00023002"/>
    </source>
</evidence>
<organism evidence="8 9">
    <name type="scientific">Boletus edulis BED1</name>
    <dbReference type="NCBI Taxonomy" id="1328754"/>
    <lineage>
        <taxon>Eukaryota</taxon>
        <taxon>Fungi</taxon>
        <taxon>Dikarya</taxon>
        <taxon>Basidiomycota</taxon>
        <taxon>Agaricomycotina</taxon>
        <taxon>Agaricomycetes</taxon>
        <taxon>Agaricomycetidae</taxon>
        <taxon>Boletales</taxon>
        <taxon>Boletineae</taxon>
        <taxon>Boletaceae</taxon>
        <taxon>Boletoideae</taxon>
        <taxon>Boletus</taxon>
    </lineage>
</organism>
<evidence type="ECO:0000313" key="8">
    <source>
        <dbReference type="EMBL" id="KAF8442039.1"/>
    </source>
</evidence>
<dbReference type="PANTHER" id="PTHR43098:SF3">
    <property type="entry name" value="L-ORNITHINE N(5)-MONOOXYGENASE-RELATED"/>
    <property type="match status" value="1"/>
</dbReference>